<dbReference type="GO" id="GO:0022857">
    <property type="term" value="F:transmembrane transporter activity"/>
    <property type="evidence" value="ECO:0007669"/>
    <property type="project" value="InterPro"/>
</dbReference>
<evidence type="ECO:0000256" key="6">
    <source>
        <dbReference type="ARBA" id="ARBA00022989"/>
    </source>
</evidence>
<feature type="transmembrane region" description="Helical" evidence="9">
    <location>
        <begin position="227"/>
        <end position="252"/>
    </location>
</feature>
<gene>
    <name evidence="10" type="ORF">EPICR_50164</name>
</gene>
<keyword evidence="7 9" id="KW-0472">Membrane</keyword>
<dbReference type="PANTHER" id="PTHR11795">
    <property type="entry name" value="BRANCHED-CHAIN AMINO ACID TRANSPORT SYSTEM PERMEASE PROTEIN LIVH"/>
    <property type="match status" value="1"/>
</dbReference>
<evidence type="ECO:0000313" key="10">
    <source>
        <dbReference type="EMBL" id="VEN74883.1"/>
    </source>
</evidence>
<comment type="subcellular location">
    <subcellularLocation>
        <location evidence="1">Cell membrane</location>
        <topology evidence="1">Multi-pass membrane protein</topology>
    </subcellularLocation>
</comment>
<accession>A0A484HKC2</accession>
<dbReference type="GO" id="GO:0005886">
    <property type="term" value="C:plasma membrane"/>
    <property type="evidence" value="ECO:0007669"/>
    <property type="project" value="UniProtKB-SubCell"/>
</dbReference>
<organism evidence="10">
    <name type="scientific">uncultured Desulfobacteraceae bacterium</name>
    <dbReference type="NCBI Taxonomy" id="218296"/>
    <lineage>
        <taxon>Bacteria</taxon>
        <taxon>Pseudomonadati</taxon>
        <taxon>Thermodesulfobacteriota</taxon>
        <taxon>Desulfobacteria</taxon>
        <taxon>Desulfobacterales</taxon>
        <taxon>Desulfobacteraceae</taxon>
        <taxon>environmental samples</taxon>
    </lineage>
</organism>
<feature type="transmembrane region" description="Helical" evidence="9">
    <location>
        <begin position="259"/>
        <end position="279"/>
    </location>
</feature>
<evidence type="ECO:0000256" key="4">
    <source>
        <dbReference type="ARBA" id="ARBA00022692"/>
    </source>
</evidence>
<feature type="transmembrane region" description="Helical" evidence="9">
    <location>
        <begin position="68"/>
        <end position="85"/>
    </location>
</feature>
<dbReference type="InterPro" id="IPR052157">
    <property type="entry name" value="BCAA_transport_permease"/>
</dbReference>
<feature type="transmembrane region" description="Helical" evidence="9">
    <location>
        <begin position="6"/>
        <end position="29"/>
    </location>
</feature>
<feature type="transmembrane region" description="Helical" evidence="9">
    <location>
        <begin position="190"/>
        <end position="215"/>
    </location>
</feature>
<dbReference type="EMBL" id="CAACVI010000045">
    <property type="protein sequence ID" value="VEN74883.1"/>
    <property type="molecule type" value="Genomic_DNA"/>
</dbReference>
<feature type="transmembrane region" description="Helical" evidence="9">
    <location>
        <begin position="135"/>
        <end position="161"/>
    </location>
</feature>
<evidence type="ECO:0000256" key="8">
    <source>
        <dbReference type="ARBA" id="ARBA00037998"/>
    </source>
</evidence>
<dbReference type="GO" id="GO:0006865">
    <property type="term" value="P:amino acid transport"/>
    <property type="evidence" value="ECO:0007669"/>
    <property type="project" value="UniProtKB-KW"/>
</dbReference>
<evidence type="ECO:0000256" key="5">
    <source>
        <dbReference type="ARBA" id="ARBA00022970"/>
    </source>
</evidence>
<dbReference type="PANTHER" id="PTHR11795:SF445">
    <property type="entry name" value="AMINO ACID ABC TRANSPORTER PERMEASE PROTEIN"/>
    <property type="match status" value="1"/>
</dbReference>
<dbReference type="CDD" id="cd06582">
    <property type="entry name" value="TM_PBP1_LivH_like"/>
    <property type="match status" value="1"/>
</dbReference>
<protein>
    <recommendedName>
        <fullName evidence="11">Branched-chain amino acid ABC transporter permease</fullName>
    </recommendedName>
</protein>
<evidence type="ECO:0000256" key="1">
    <source>
        <dbReference type="ARBA" id="ARBA00004651"/>
    </source>
</evidence>
<evidence type="ECO:0008006" key="11">
    <source>
        <dbReference type="Google" id="ProtNLM"/>
    </source>
</evidence>
<evidence type="ECO:0000256" key="7">
    <source>
        <dbReference type="ARBA" id="ARBA00023136"/>
    </source>
</evidence>
<keyword evidence="5" id="KW-0029">Amino-acid transport</keyword>
<evidence type="ECO:0000256" key="3">
    <source>
        <dbReference type="ARBA" id="ARBA00022475"/>
    </source>
</evidence>
<dbReference type="AlphaFoldDB" id="A0A484HKC2"/>
<dbReference type="InterPro" id="IPR001851">
    <property type="entry name" value="ABC_transp_permease"/>
</dbReference>
<proteinExistence type="inferred from homology"/>
<evidence type="ECO:0000256" key="9">
    <source>
        <dbReference type="SAM" id="Phobius"/>
    </source>
</evidence>
<dbReference type="Pfam" id="PF02653">
    <property type="entry name" value="BPD_transp_2"/>
    <property type="match status" value="1"/>
</dbReference>
<keyword evidence="6 9" id="KW-1133">Transmembrane helix</keyword>
<sequence>MRLALQYIIAGISQGSLYVLVALGIVLIYRSSRVLNFAHGDVTTAGAFGAVFFVMVGFPWWLAMSLGLLFGAGISVLFYFGILVPAQRRDATRLGQIILTLGFALVIQGLVLRFGDTEPQTFPFFISDTKVFDVGGIIISHLSLGAFGAGIAGSLIFYLLVQKTRLGLAMRATSENLQAAQTLGLPTRGILAFSWGLAALLGTLAGFFLAASLLIDPFYMLEPFLKGFAAAILGGLNSLPGAVAGGLILGVAEALAGGFISVAFKNTLAFLIIIVVLLFRPEGLLGSEFVERI</sequence>
<feature type="transmembrane region" description="Helical" evidence="9">
    <location>
        <begin position="41"/>
        <end position="62"/>
    </location>
</feature>
<keyword evidence="2" id="KW-0813">Transport</keyword>
<keyword evidence="3" id="KW-1003">Cell membrane</keyword>
<comment type="similarity">
    <text evidence="8">Belongs to the binding-protein-dependent transport system permease family. LivHM subfamily.</text>
</comment>
<feature type="transmembrane region" description="Helical" evidence="9">
    <location>
        <begin position="97"/>
        <end position="115"/>
    </location>
</feature>
<name>A0A484HKC2_9BACT</name>
<keyword evidence="4 9" id="KW-0812">Transmembrane</keyword>
<reference evidence="10" key="1">
    <citation type="submission" date="2019-01" db="EMBL/GenBank/DDBJ databases">
        <authorList>
            <consortium name="Genoscope - CEA"/>
            <person name="William W."/>
        </authorList>
    </citation>
    <scope>NUCLEOTIDE SEQUENCE</scope>
    <source>
        <strain evidence="10">CR-1</strain>
    </source>
</reference>
<evidence type="ECO:0000256" key="2">
    <source>
        <dbReference type="ARBA" id="ARBA00022448"/>
    </source>
</evidence>